<dbReference type="AlphaFoldDB" id="N8QBZ7"/>
<proteinExistence type="predicted"/>
<reference evidence="2 3" key="1">
    <citation type="submission" date="2013-02" db="EMBL/GenBank/DDBJ databases">
        <title>The Genome Sequence of Acinetobacter sp. ANC 3994.</title>
        <authorList>
            <consortium name="The Broad Institute Genome Sequencing Platform"/>
            <consortium name="The Broad Institute Genome Sequencing Center for Infectious Disease"/>
            <person name="Cerqueira G."/>
            <person name="Feldgarden M."/>
            <person name="Courvalin P."/>
            <person name="Perichon B."/>
            <person name="Grillot-Courvalin C."/>
            <person name="Clermont D."/>
            <person name="Rocha E."/>
            <person name="Yoon E.-J."/>
            <person name="Nemec A."/>
            <person name="Walker B."/>
            <person name="Young S.K."/>
            <person name="Zeng Q."/>
            <person name="Gargeya S."/>
            <person name="Fitzgerald M."/>
            <person name="Haas B."/>
            <person name="Abouelleil A."/>
            <person name="Alvarado L."/>
            <person name="Arachchi H.M."/>
            <person name="Berlin A.M."/>
            <person name="Chapman S.B."/>
            <person name="Dewar J."/>
            <person name="Goldberg J."/>
            <person name="Griggs A."/>
            <person name="Gujja S."/>
            <person name="Hansen M."/>
            <person name="Howarth C."/>
            <person name="Imamovic A."/>
            <person name="Larimer J."/>
            <person name="McCowan C."/>
            <person name="Murphy C."/>
            <person name="Neiman D."/>
            <person name="Pearson M."/>
            <person name="Priest M."/>
            <person name="Roberts A."/>
            <person name="Saif S."/>
            <person name="Shea T."/>
            <person name="Sisk P."/>
            <person name="Sykes S."/>
            <person name="Wortman J."/>
            <person name="Nusbaum C."/>
            <person name="Birren B."/>
        </authorList>
    </citation>
    <scope>NUCLEOTIDE SEQUENCE [LARGE SCALE GENOMIC DNA]</scope>
    <source>
        <strain evidence="2 3">ANC 3994</strain>
    </source>
</reference>
<protein>
    <recommendedName>
        <fullName evidence="1">Transposase DDE domain-containing protein</fullName>
    </recommendedName>
</protein>
<evidence type="ECO:0000313" key="2">
    <source>
        <dbReference type="EMBL" id="ENU18799.1"/>
    </source>
</evidence>
<dbReference type="NCBIfam" id="NF033520">
    <property type="entry name" value="transpos_IS982"/>
    <property type="match status" value="1"/>
</dbReference>
<name>N8QBZ7_9GAMM</name>
<accession>N8QBZ7</accession>
<dbReference type="InterPro" id="IPR025668">
    <property type="entry name" value="Tnp_DDE_dom"/>
</dbReference>
<organism evidence="2 3">
    <name type="scientific">Acinetobacter bohemicus ANC 3994</name>
    <dbReference type="NCBI Taxonomy" id="1217715"/>
    <lineage>
        <taxon>Bacteria</taxon>
        <taxon>Pseudomonadati</taxon>
        <taxon>Pseudomonadota</taxon>
        <taxon>Gammaproteobacteria</taxon>
        <taxon>Moraxellales</taxon>
        <taxon>Moraxellaceae</taxon>
        <taxon>Acinetobacter</taxon>
    </lineage>
</organism>
<evidence type="ECO:0000259" key="1">
    <source>
        <dbReference type="Pfam" id="PF13612"/>
    </source>
</evidence>
<dbReference type="Proteomes" id="UP000013086">
    <property type="component" value="Unassembled WGS sequence"/>
</dbReference>
<gene>
    <name evidence="2" type="ORF">F994_02757</name>
</gene>
<dbReference type="PATRIC" id="fig|1217715.3.peg.2695"/>
<evidence type="ECO:0000313" key="3">
    <source>
        <dbReference type="Proteomes" id="UP000013086"/>
    </source>
</evidence>
<sequence length="301" mass="35141">MSYHTKPKALVLMFNTTELFCVIDDFFLKFEATYWKFLKQIRHFLRIRTAQLTISEISFIAIWYKCSHFSNFKAFFTWLKEDKSHLFKSLPCYQRMIHLINIHQLALQALHVALMKGQYKQYLWIDSTTLPVCKNQRIQRHKSLVRIASRGKSSMGWFYGCKLHIAMNQFGEIACSALSNGHTADIKMVEHLVEGLEAKLYADRGYISQDLKSMLKDQGTDLITYHRKNMQTVQLCAQDQYHLKQRNKIETLFSLLKGQYNLVTSKARSIRGFLSGIYASLCAYQLTHRNKPTIQIMESVA</sequence>
<dbReference type="Pfam" id="PF13612">
    <property type="entry name" value="DDE_Tnp_1_3"/>
    <property type="match status" value="1"/>
</dbReference>
<comment type="caution">
    <text evidence="2">The sequence shown here is derived from an EMBL/GenBank/DDBJ whole genome shotgun (WGS) entry which is preliminary data.</text>
</comment>
<feature type="domain" description="Transposase DDE" evidence="1">
    <location>
        <begin position="116"/>
        <end position="269"/>
    </location>
</feature>
<dbReference type="eggNOG" id="COG3039">
    <property type="taxonomic scope" value="Bacteria"/>
</dbReference>
<dbReference type="HOGENOM" id="CLU_073308_1_0_6"/>
<dbReference type="EMBL" id="APOH01000020">
    <property type="protein sequence ID" value="ENU18799.1"/>
    <property type="molecule type" value="Genomic_DNA"/>
</dbReference>